<sequence length="1359" mass="148964">MQVDTRRPGRQDTFDLRDQIHADDGRVHAHAEAANYASTDDEEHSVLEDDSDGEDHEEYMDDDDDGSSSLSIPNESIDFDLVYSLHSFAATVEGQANVVKGDSLFLMDDSNSYWWLVRVLKTQEVGYIPAENIETPFERLARLNKHRNVDLASATQSELQSDLNVSASRLRSAGQQTNSSSPLPPPNAPRTGNTVPNPLSQRRGLAFSPALSVHRYPPAVWNEEEWLIEREERRATIISERGGDPDVEYADYDDLEYDEEEEEAEWEVGGYEAEDRELADEMAMMRRMTEQAKAKDAQQAKDAVSAAAPQQPKIPPPMEPDDGMQWEDGASRPDASAAPQQQQQPPLRAPRSIERLTPDIAEATETRKVTMTPSIVRDPVSPNTAESERERERERERKRLREEEEEAARKRAKQPKPAEAKPAGTPMAAPVSSANVARSAQSPNGGGGKLRKADPAAAADEEKDGKKKKSGGVLASLFGRKSDKKEKGKNLSIGSESEIGTNGRRSEESGGRPSNGGGGSADGLMSPTTATAMQQQQQQQQQATTLNRRNSTDPKKDQQREQQGTPLAAASQLRQRDQQQQALYQQYLNRSPSSPPEAQPSYGLQSAAPYMNSSSTPPSAFHSPPSGGRQRPGSLILTPSSSGDGVGVPELSVIRVFAGQNLQTEATFKTVLLNASTTSSDLVRQAVQRFRLDDTDAREYFLTVKQVEGSSAVLRDTEHPLVVFEGLVENAPRVKRSSVGSVSSVASNLSMHPAIKKLDMNDFTDDSAVKFYLNRRGGGGEWGPRGQFLTVSTSGGSNVQPERFTSPSFRFPLQLVIYPGDLPDDMVFDPLTEAIVFKDTLRERGRPSVTSPGISQTMRRKVFVFPKNATVAEVIELGLERFGIEEGVVDGGDEVEDKLSKRRSAVRVRYQLTIDTGNGQERELSPSSRVVDAFPRPPTYRQPQTQFTNKRRSIDSAQILGTMEDVNPDDPMFILRRATSYRPSTNNHARHRVSMGLDEIALAKQKLQRDSASSTASDAGAPEESKIRVVGPAGPTSGLSRQEIIAAQREATRANQRAILSASTNSVRGMDVLLPGNAMIRSARYNTDEKMRYSYVQPDGESYDISDIVEEEWRDSDDKTDVLEGVLGRNKDRVGEKLDRVLSKIQSGGRQQQTANAAPASLRSNSPESQYSLDDAGRSRSVTPGSAGFVSRTPIPANVAREMAPQLATGRSSPSVRPGTTTPTSAKSGPVLSHPGLASRRQESVTSVMSDDTGYATPMAPSSPESPLRTPTPKAQTKRLLIPKDDFGVSHMMAIIELRGSVPRKTLPPLDPVDELLFGRPVDLASLHPKIRDVYADAFKQMDDMDKMLDDYLLKNGRP</sequence>
<dbReference type="SUPFAM" id="SSF50044">
    <property type="entry name" value="SH3-domain"/>
    <property type="match status" value="1"/>
</dbReference>
<feature type="compositionally biased region" description="Acidic residues" evidence="3">
    <location>
        <begin position="39"/>
        <end position="66"/>
    </location>
</feature>
<feature type="domain" description="Ras-associating" evidence="5">
    <location>
        <begin position="653"/>
        <end position="778"/>
    </location>
</feature>
<comment type="caution">
    <text evidence="6">The sequence shown here is derived from an EMBL/GenBank/DDBJ whole genome shotgun (WGS) entry which is preliminary data.</text>
</comment>
<proteinExistence type="predicted"/>
<dbReference type="GO" id="GO:0030950">
    <property type="term" value="P:establishment or maintenance of actin cytoskeleton polarity"/>
    <property type="evidence" value="ECO:0007669"/>
    <property type="project" value="TreeGrafter"/>
</dbReference>
<dbReference type="GO" id="GO:0015630">
    <property type="term" value="C:microtubule cytoskeleton"/>
    <property type="evidence" value="ECO:0007669"/>
    <property type="project" value="TreeGrafter"/>
</dbReference>
<feature type="region of interest" description="Disordered" evidence="3">
    <location>
        <begin position="170"/>
        <end position="202"/>
    </location>
</feature>
<feature type="compositionally biased region" description="Basic and acidic residues" evidence="3">
    <location>
        <begin position="480"/>
        <end position="489"/>
    </location>
</feature>
<feature type="region of interest" description="Disordered" evidence="3">
    <location>
        <begin position="1144"/>
        <end position="1275"/>
    </location>
</feature>
<reference evidence="6" key="1">
    <citation type="submission" date="2020-05" db="EMBL/GenBank/DDBJ databases">
        <title>Mycena genomes resolve the evolution of fungal bioluminescence.</title>
        <authorList>
            <person name="Tsai I.J."/>
        </authorList>
    </citation>
    <scope>NUCLEOTIDE SEQUENCE</scope>
    <source>
        <strain evidence="6">CCC161011</strain>
    </source>
</reference>
<dbReference type="InterPro" id="IPR053039">
    <property type="entry name" value="Polarity_Bud-Selection_Reg"/>
</dbReference>
<dbReference type="InterPro" id="IPR001452">
    <property type="entry name" value="SH3_domain"/>
</dbReference>
<feature type="region of interest" description="Disordered" evidence="3">
    <location>
        <begin position="918"/>
        <end position="949"/>
    </location>
</feature>
<keyword evidence="7" id="KW-1185">Reference proteome</keyword>
<evidence type="ECO:0000256" key="2">
    <source>
        <dbReference type="PROSITE-ProRule" id="PRU00192"/>
    </source>
</evidence>
<feature type="compositionally biased region" description="Low complexity" evidence="3">
    <location>
        <begin position="300"/>
        <end position="311"/>
    </location>
</feature>
<dbReference type="PROSITE" id="PS50200">
    <property type="entry name" value="RA"/>
    <property type="match status" value="1"/>
</dbReference>
<organism evidence="6 7">
    <name type="scientific">Mycena venus</name>
    <dbReference type="NCBI Taxonomy" id="2733690"/>
    <lineage>
        <taxon>Eukaryota</taxon>
        <taxon>Fungi</taxon>
        <taxon>Dikarya</taxon>
        <taxon>Basidiomycota</taxon>
        <taxon>Agaricomycotina</taxon>
        <taxon>Agaricomycetes</taxon>
        <taxon>Agaricomycetidae</taxon>
        <taxon>Agaricales</taxon>
        <taxon>Marasmiineae</taxon>
        <taxon>Mycenaceae</taxon>
        <taxon>Mycena</taxon>
    </lineage>
</organism>
<evidence type="ECO:0000313" key="6">
    <source>
        <dbReference type="EMBL" id="KAF7361994.1"/>
    </source>
</evidence>
<feature type="compositionally biased region" description="Basic and acidic residues" evidence="3">
    <location>
        <begin position="287"/>
        <end position="299"/>
    </location>
</feature>
<dbReference type="SMART" id="SM00326">
    <property type="entry name" value="SH3"/>
    <property type="match status" value="1"/>
</dbReference>
<keyword evidence="6" id="KW-0346">Stress response</keyword>
<dbReference type="EMBL" id="JACAZI010000004">
    <property type="protein sequence ID" value="KAF7361994.1"/>
    <property type="molecule type" value="Genomic_DNA"/>
</dbReference>
<feature type="compositionally biased region" description="Basic and acidic residues" evidence="3">
    <location>
        <begin position="386"/>
        <end position="402"/>
    </location>
</feature>
<dbReference type="GO" id="GO:0051286">
    <property type="term" value="C:cell tip"/>
    <property type="evidence" value="ECO:0007669"/>
    <property type="project" value="TreeGrafter"/>
</dbReference>
<accession>A0A8H6YN08</accession>
<feature type="region of interest" description="Disordered" evidence="3">
    <location>
        <begin position="1008"/>
        <end position="1035"/>
    </location>
</feature>
<dbReference type="Pfam" id="PF00788">
    <property type="entry name" value="RA"/>
    <property type="match status" value="1"/>
</dbReference>
<gene>
    <name evidence="6" type="ORF">MVEN_00544600</name>
</gene>
<evidence type="ECO:0000259" key="4">
    <source>
        <dbReference type="PROSITE" id="PS50002"/>
    </source>
</evidence>
<feature type="compositionally biased region" description="Low complexity" evidence="3">
    <location>
        <begin position="528"/>
        <end position="545"/>
    </location>
</feature>
<feature type="compositionally biased region" description="Polar residues" evidence="3">
    <location>
        <begin position="1144"/>
        <end position="1172"/>
    </location>
</feature>
<feature type="compositionally biased region" description="Low complexity" evidence="3">
    <location>
        <begin position="567"/>
        <end position="588"/>
    </location>
</feature>
<dbReference type="InterPro" id="IPR029071">
    <property type="entry name" value="Ubiquitin-like_domsf"/>
</dbReference>
<dbReference type="Gene3D" id="3.10.20.90">
    <property type="entry name" value="Phosphatidylinositol 3-kinase Catalytic Subunit, Chain A, domain 1"/>
    <property type="match status" value="1"/>
</dbReference>
<feature type="compositionally biased region" description="Polar residues" evidence="3">
    <location>
        <begin position="1209"/>
        <end position="1227"/>
    </location>
</feature>
<dbReference type="Pfam" id="PF00018">
    <property type="entry name" value="SH3_1"/>
    <property type="match status" value="1"/>
</dbReference>
<dbReference type="PROSITE" id="PS50002">
    <property type="entry name" value="SH3"/>
    <property type="match status" value="1"/>
</dbReference>
<dbReference type="PANTHER" id="PTHR47775:SF1">
    <property type="entry name" value="BUD SITE SELECTION PROTEIN 14"/>
    <property type="match status" value="1"/>
</dbReference>
<dbReference type="PANTHER" id="PTHR47775">
    <property type="entry name" value="BUD SITE SELECTION PROTEIN 14"/>
    <property type="match status" value="1"/>
</dbReference>
<dbReference type="InterPro" id="IPR000159">
    <property type="entry name" value="RA_dom"/>
</dbReference>
<dbReference type="SUPFAM" id="SSF54236">
    <property type="entry name" value="Ubiquitin-like"/>
    <property type="match status" value="1"/>
</dbReference>
<dbReference type="InterPro" id="IPR036028">
    <property type="entry name" value="SH3-like_dom_sf"/>
</dbReference>
<dbReference type="GO" id="GO:0007165">
    <property type="term" value="P:signal transduction"/>
    <property type="evidence" value="ECO:0007669"/>
    <property type="project" value="InterPro"/>
</dbReference>
<keyword evidence="1 2" id="KW-0728">SH3 domain</keyword>
<dbReference type="Gene3D" id="2.30.30.40">
    <property type="entry name" value="SH3 Domains"/>
    <property type="match status" value="1"/>
</dbReference>
<feature type="compositionally biased region" description="Low complexity" evidence="3">
    <location>
        <begin position="1010"/>
        <end position="1020"/>
    </location>
</feature>
<dbReference type="OrthoDB" id="196165at2759"/>
<feature type="region of interest" description="Disordered" evidence="3">
    <location>
        <begin position="287"/>
        <end position="643"/>
    </location>
</feature>
<dbReference type="GO" id="GO:0008104">
    <property type="term" value="P:intracellular protein localization"/>
    <property type="evidence" value="ECO:0007669"/>
    <property type="project" value="TreeGrafter"/>
</dbReference>
<protein>
    <submittedName>
        <fullName evidence="6">Heat shock protein</fullName>
    </submittedName>
</protein>
<feature type="domain" description="SH3" evidence="4">
    <location>
        <begin position="77"/>
        <end position="138"/>
    </location>
</feature>
<feature type="compositionally biased region" description="Basic and acidic residues" evidence="3">
    <location>
        <begin position="550"/>
        <end position="560"/>
    </location>
</feature>
<name>A0A8H6YN08_9AGAR</name>
<evidence type="ECO:0000256" key="1">
    <source>
        <dbReference type="ARBA" id="ARBA00022443"/>
    </source>
</evidence>
<feature type="compositionally biased region" description="Low complexity" evidence="3">
    <location>
        <begin position="332"/>
        <end position="350"/>
    </location>
</feature>
<feature type="compositionally biased region" description="Polar residues" evidence="3">
    <location>
        <begin position="190"/>
        <end position="200"/>
    </location>
</feature>
<evidence type="ECO:0000313" key="7">
    <source>
        <dbReference type="Proteomes" id="UP000620124"/>
    </source>
</evidence>
<dbReference type="Proteomes" id="UP000620124">
    <property type="component" value="Unassembled WGS sequence"/>
</dbReference>
<evidence type="ECO:0000259" key="5">
    <source>
        <dbReference type="PROSITE" id="PS50200"/>
    </source>
</evidence>
<evidence type="ECO:0000256" key="3">
    <source>
        <dbReference type="SAM" id="MobiDB-lite"/>
    </source>
</evidence>
<feature type="region of interest" description="Disordered" evidence="3">
    <location>
        <begin position="25"/>
        <end position="71"/>
    </location>
</feature>
<feature type="compositionally biased region" description="Polar residues" evidence="3">
    <location>
        <begin position="432"/>
        <end position="443"/>
    </location>
</feature>